<comment type="caution">
    <text evidence="1">The sequence shown here is derived from an EMBL/GenBank/DDBJ whole genome shotgun (WGS) entry which is preliminary data.</text>
</comment>
<sequence length="373" mass="40998">MAQTDFTQLLDNEKNVWTKRAWKHAREHSFIMKFAGTGMNSMIQRITELTKTERGEKAIIRLVPDLEGVGVTGDFELEGHEEALKAFDTEIFIDQLRNATRNKGRMNDQKTVINFRTEAKDKLGFWLANIIDQMAFLTMAGVSYDKTTTGADRTSAGNPTGYKLSDLSFASRVTAPSAARHFRVSGTDIVEGDTSAITPTDTLSYNALLAARAHMKNRHIRGVRSKGGEEFYHVFLNPLAYLKLKQDPDYKAALQHAAPRGSSNPIFSGNSVKMDGMVLHEYHHVYNTSGAADGAKWGAAGDVDGCRVALCGAQSLAMCTLDDGAVWDEKTFDYGNNHGIAVGKIFGLEKAKLPSKAEKTEQDFGMCVLDCAI</sequence>
<protein>
    <recommendedName>
        <fullName evidence="3">Major capsid protein</fullName>
    </recommendedName>
</protein>
<dbReference type="Pfam" id="PF13252">
    <property type="entry name" value="Phage_capsid_3"/>
    <property type="match status" value="1"/>
</dbReference>
<evidence type="ECO:0008006" key="3">
    <source>
        <dbReference type="Google" id="ProtNLM"/>
    </source>
</evidence>
<proteinExistence type="predicted"/>
<dbReference type="RefSeq" id="WP_345192897.1">
    <property type="nucleotide sequence ID" value="NZ_BAABFL010000013.1"/>
</dbReference>
<dbReference type="InterPro" id="IPR025267">
    <property type="entry name" value="ORF017-like"/>
</dbReference>
<dbReference type="NCBIfam" id="TIGR04387">
    <property type="entry name" value="capsid_maj_N4"/>
    <property type="match status" value="1"/>
</dbReference>
<gene>
    <name evidence="1" type="ORF">GCM10023116_01770</name>
</gene>
<accession>A0ABP8UYK2</accession>
<reference evidence="2" key="1">
    <citation type="journal article" date="2019" name="Int. J. Syst. Evol. Microbiol.">
        <title>The Global Catalogue of Microorganisms (GCM) 10K type strain sequencing project: providing services to taxonomists for standard genome sequencing and annotation.</title>
        <authorList>
            <consortium name="The Broad Institute Genomics Platform"/>
            <consortium name="The Broad Institute Genome Sequencing Center for Infectious Disease"/>
            <person name="Wu L."/>
            <person name="Ma J."/>
        </authorList>
    </citation>
    <scope>NUCLEOTIDE SEQUENCE [LARGE SCALE GENOMIC DNA]</scope>
    <source>
        <strain evidence="2">JCM 17805</strain>
    </source>
</reference>
<evidence type="ECO:0000313" key="1">
    <source>
        <dbReference type="EMBL" id="GAA4647915.1"/>
    </source>
</evidence>
<dbReference type="EMBL" id="BAABFL010000013">
    <property type="protein sequence ID" value="GAA4647915.1"/>
    <property type="molecule type" value="Genomic_DNA"/>
</dbReference>
<keyword evidence="2" id="KW-1185">Reference proteome</keyword>
<name>A0ABP8UYK2_9GAMM</name>
<organism evidence="1 2">
    <name type="scientific">Kistimonas scapharcae</name>
    <dbReference type="NCBI Taxonomy" id="1036133"/>
    <lineage>
        <taxon>Bacteria</taxon>
        <taxon>Pseudomonadati</taxon>
        <taxon>Pseudomonadota</taxon>
        <taxon>Gammaproteobacteria</taxon>
        <taxon>Oceanospirillales</taxon>
        <taxon>Endozoicomonadaceae</taxon>
        <taxon>Kistimonas</taxon>
    </lineage>
</organism>
<dbReference type="Proteomes" id="UP001500604">
    <property type="component" value="Unassembled WGS sequence"/>
</dbReference>
<evidence type="ECO:0000313" key="2">
    <source>
        <dbReference type="Proteomes" id="UP001500604"/>
    </source>
</evidence>